<evidence type="ECO:0000256" key="10">
    <source>
        <dbReference type="RuleBase" id="RU000688"/>
    </source>
</evidence>
<keyword evidence="2" id="KW-1003">Cell membrane</keyword>
<organism evidence="14 15">
    <name type="scientific">Clytia hemisphaerica</name>
    <dbReference type="NCBI Taxonomy" id="252671"/>
    <lineage>
        <taxon>Eukaryota</taxon>
        <taxon>Metazoa</taxon>
        <taxon>Cnidaria</taxon>
        <taxon>Hydrozoa</taxon>
        <taxon>Hydroidolina</taxon>
        <taxon>Leptothecata</taxon>
        <taxon>Obeliida</taxon>
        <taxon>Clytiidae</taxon>
        <taxon>Clytia</taxon>
    </lineage>
</organism>
<evidence type="ECO:0000256" key="1">
    <source>
        <dbReference type="ARBA" id="ARBA00004651"/>
    </source>
</evidence>
<keyword evidence="15" id="KW-1185">Reference proteome</keyword>
<accession>A0A7M5XCF7</accession>
<feature type="transmembrane region" description="Helical" evidence="12">
    <location>
        <begin position="150"/>
        <end position="171"/>
    </location>
</feature>
<evidence type="ECO:0000256" key="5">
    <source>
        <dbReference type="ARBA" id="ARBA00023040"/>
    </source>
</evidence>
<dbReference type="AlphaFoldDB" id="A0A7M5XCF7"/>
<evidence type="ECO:0000256" key="9">
    <source>
        <dbReference type="ARBA" id="ARBA00023224"/>
    </source>
</evidence>
<keyword evidence="4 12" id="KW-1133">Transmembrane helix</keyword>
<dbReference type="Pfam" id="PF00001">
    <property type="entry name" value="7tm_1"/>
    <property type="match status" value="1"/>
</dbReference>
<proteinExistence type="inferred from homology"/>
<dbReference type="RefSeq" id="XP_066924743.1">
    <property type="nucleotide sequence ID" value="XM_067068642.1"/>
</dbReference>
<sequence>MVFGNGTAIRDLKCPATLVYVDSQAFTINSIVVAIFNLVVAVPTIMLNILVIVAMSRKASLRKLSNKILTNLAISDLLSGLMVQPSISAILIIANSQTPLDVPCQLVIFTSVAGYTLACVSLLTVSFVSFERYVAIFYPFFYNRRISSRLLLIVCASIWIVSFVAIFSMYFTNQHALFFWTNLVVITFTYLWNIYVYIQIMRQVNKIHRDMQQRLKVLGTEKNVKNNSKSMRLAAVVILNLLSCYLPQIILSIWRSIPSYPLFVDGYLEYWSMTIGPFASCLNPLVYCYYDPEIKREVCSIVTRSRRKQDDFSRSYYGGSFESSPLPSSRNFTIKERMQVKNSSQNGGFCDDQDDPVRKSSKNDIEEDNL</sequence>
<dbReference type="EnsemblMetazoa" id="CLYHEMT020693.1">
    <property type="protein sequence ID" value="CLYHEMP020693.1"/>
    <property type="gene ID" value="CLYHEMG020693"/>
</dbReference>
<dbReference type="SUPFAM" id="SSF81321">
    <property type="entry name" value="Family A G protein-coupled receptor-like"/>
    <property type="match status" value="1"/>
</dbReference>
<feature type="transmembrane region" description="Helical" evidence="12">
    <location>
        <begin position="177"/>
        <end position="198"/>
    </location>
</feature>
<protein>
    <recommendedName>
        <fullName evidence="13">G-protein coupled receptors family 1 profile domain-containing protein</fullName>
    </recommendedName>
</protein>
<feature type="transmembrane region" description="Helical" evidence="12">
    <location>
        <begin position="231"/>
        <end position="250"/>
    </location>
</feature>
<dbReference type="Proteomes" id="UP000594262">
    <property type="component" value="Unplaced"/>
</dbReference>
<feature type="transmembrane region" description="Helical" evidence="12">
    <location>
        <begin position="31"/>
        <end position="56"/>
    </location>
</feature>
<dbReference type="GO" id="GO:0005886">
    <property type="term" value="C:plasma membrane"/>
    <property type="evidence" value="ECO:0007669"/>
    <property type="project" value="UniProtKB-SubCell"/>
</dbReference>
<feature type="region of interest" description="Disordered" evidence="11">
    <location>
        <begin position="340"/>
        <end position="370"/>
    </location>
</feature>
<comment type="similarity">
    <text evidence="10">Belongs to the G-protein coupled receptor 1 family.</text>
</comment>
<evidence type="ECO:0000259" key="13">
    <source>
        <dbReference type="PROSITE" id="PS50262"/>
    </source>
</evidence>
<keyword evidence="9 10" id="KW-0807">Transducer</keyword>
<dbReference type="PROSITE" id="PS50262">
    <property type="entry name" value="G_PROTEIN_RECEP_F1_2"/>
    <property type="match status" value="1"/>
</dbReference>
<dbReference type="PANTHER" id="PTHR24246">
    <property type="entry name" value="OLFACTORY RECEPTOR AND ADENOSINE RECEPTOR"/>
    <property type="match status" value="1"/>
</dbReference>
<comment type="subcellular location">
    <subcellularLocation>
        <location evidence="1">Cell membrane</location>
        <topology evidence="1">Multi-pass membrane protein</topology>
    </subcellularLocation>
</comment>
<evidence type="ECO:0000256" key="6">
    <source>
        <dbReference type="ARBA" id="ARBA00023136"/>
    </source>
</evidence>
<feature type="transmembrane region" description="Helical" evidence="12">
    <location>
        <begin position="270"/>
        <end position="290"/>
    </location>
</feature>
<dbReference type="OrthoDB" id="5954506at2759"/>
<evidence type="ECO:0000256" key="2">
    <source>
        <dbReference type="ARBA" id="ARBA00022475"/>
    </source>
</evidence>
<evidence type="ECO:0000313" key="14">
    <source>
        <dbReference type="EnsemblMetazoa" id="CLYHEMP020693.1"/>
    </source>
</evidence>
<dbReference type="InterPro" id="IPR017452">
    <property type="entry name" value="GPCR_Rhodpsn_7TM"/>
</dbReference>
<keyword evidence="3 10" id="KW-0812">Transmembrane</keyword>
<evidence type="ECO:0000256" key="3">
    <source>
        <dbReference type="ARBA" id="ARBA00022692"/>
    </source>
</evidence>
<keyword evidence="7 10" id="KW-0675">Receptor</keyword>
<evidence type="ECO:0000313" key="15">
    <source>
        <dbReference type="Proteomes" id="UP000594262"/>
    </source>
</evidence>
<feature type="domain" description="G-protein coupled receptors family 1 profile" evidence="13">
    <location>
        <begin position="47"/>
        <end position="287"/>
    </location>
</feature>
<evidence type="ECO:0000256" key="7">
    <source>
        <dbReference type="ARBA" id="ARBA00023170"/>
    </source>
</evidence>
<keyword evidence="8" id="KW-0325">Glycoprotein</keyword>
<feature type="transmembrane region" description="Helical" evidence="12">
    <location>
        <begin position="106"/>
        <end position="130"/>
    </location>
</feature>
<dbReference type="InterPro" id="IPR000276">
    <property type="entry name" value="GPCR_Rhodpsn"/>
</dbReference>
<feature type="compositionally biased region" description="Basic and acidic residues" evidence="11">
    <location>
        <begin position="355"/>
        <end position="364"/>
    </location>
</feature>
<name>A0A7M5XCF7_9CNID</name>
<dbReference type="GO" id="GO:0004930">
    <property type="term" value="F:G protein-coupled receptor activity"/>
    <property type="evidence" value="ECO:0007669"/>
    <property type="project" value="UniProtKB-KW"/>
</dbReference>
<keyword evidence="5 10" id="KW-0297">G-protein coupled receptor</keyword>
<dbReference type="PRINTS" id="PR00237">
    <property type="entry name" value="GPCRRHODOPSN"/>
</dbReference>
<dbReference type="PROSITE" id="PS00237">
    <property type="entry name" value="G_PROTEIN_RECEP_F1_1"/>
    <property type="match status" value="1"/>
</dbReference>
<dbReference type="GeneID" id="136812165"/>
<reference evidence="14" key="1">
    <citation type="submission" date="2021-01" db="UniProtKB">
        <authorList>
            <consortium name="EnsemblMetazoa"/>
        </authorList>
    </citation>
    <scope>IDENTIFICATION</scope>
</reference>
<evidence type="ECO:0000256" key="11">
    <source>
        <dbReference type="SAM" id="MobiDB-lite"/>
    </source>
</evidence>
<evidence type="ECO:0000256" key="12">
    <source>
        <dbReference type="SAM" id="Phobius"/>
    </source>
</evidence>
<keyword evidence="6 12" id="KW-0472">Membrane</keyword>
<feature type="transmembrane region" description="Helical" evidence="12">
    <location>
        <begin position="68"/>
        <end position="94"/>
    </location>
</feature>
<evidence type="ECO:0000256" key="4">
    <source>
        <dbReference type="ARBA" id="ARBA00022989"/>
    </source>
</evidence>
<dbReference type="PANTHER" id="PTHR24246:SF27">
    <property type="entry name" value="ADENOSINE RECEPTOR, ISOFORM A"/>
    <property type="match status" value="1"/>
</dbReference>
<dbReference type="Gene3D" id="1.20.1070.10">
    <property type="entry name" value="Rhodopsin 7-helix transmembrane proteins"/>
    <property type="match status" value="1"/>
</dbReference>
<dbReference type="CDD" id="cd00637">
    <property type="entry name" value="7tm_classA_rhodopsin-like"/>
    <property type="match status" value="1"/>
</dbReference>
<evidence type="ECO:0000256" key="8">
    <source>
        <dbReference type="ARBA" id="ARBA00023180"/>
    </source>
</evidence>